<evidence type="ECO:0000313" key="2">
    <source>
        <dbReference type="Proteomes" id="UP001434883"/>
    </source>
</evidence>
<organism evidence="1 2">
    <name type="scientific">Xenoophorus captivus</name>
    <dbReference type="NCBI Taxonomy" id="1517983"/>
    <lineage>
        <taxon>Eukaryota</taxon>
        <taxon>Metazoa</taxon>
        <taxon>Chordata</taxon>
        <taxon>Craniata</taxon>
        <taxon>Vertebrata</taxon>
        <taxon>Euteleostomi</taxon>
        <taxon>Actinopterygii</taxon>
        <taxon>Neopterygii</taxon>
        <taxon>Teleostei</taxon>
        <taxon>Neoteleostei</taxon>
        <taxon>Acanthomorphata</taxon>
        <taxon>Ovalentaria</taxon>
        <taxon>Atherinomorphae</taxon>
        <taxon>Cyprinodontiformes</taxon>
        <taxon>Goodeidae</taxon>
        <taxon>Xenoophorus</taxon>
    </lineage>
</organism>
<proteinExistence type="predicted"/>
<dbReference type="Proteomes" id="UP001434883">
    <property type="component" value="Unassembled WGS sequence"/>
</dbReference>
<name>A0ABV0SFN8_9TELE</name>
<protein>
    <submittedName>
        <fullName evidence="1">Uncharacterized protein</fullName>
    </submittedName>
</protein>
<gene>
    <name evidence="1" type="ORF">XENOCAPTIV_014893</name>
</gene>
<evidence type="ECO:0000313" key="1">
    <source>
        <dbReference type="EMBL" id="MEQ2219256.1"/>
    </source>
</evidence>
<reference evidence="1 2" key="1">
    <citation type="submission" date="2021-06" db="EMBL/GenBank/DDBJ databases">
        <authorList>
            <person name="Palmer J.M."/>
        </authorList>
    </citation>
    <scope>NUCLEOTIDE SEQUENCE [LARGE SCALE GENOMIC DNA]</scope>
    <source>
        <strain evidence="1 2">XC_2019</strain>
        <tissue evidence="1">Muscle</tissue>
    </source>
</reference>
<comment type="caution">
    <text evidence="1">The sequence shown here is derived from an EMBL/GenBank/DDBJ whole genome shotgun (WGS) entry which is preliminary data.</text>
</comment>
<dbReference type="EMBL" id="JAHRIN010078701">
    <property type="protein sequence ID" value="MEQ2219256.1"/>
    <property type="molecule type" value="Genomic_DNA"/>
</dbReference>
<accession>A0ABV0SFN8</accession>
<sequence length="79" mass="8342">MKGGQAGTPVGKIAVLLKRGADDEQELRIFLGREQKETNGVTDSGLAGASGVGLVNGLELDRRGSQELIRGTSSKMRFL</sequence>
<keyword evidence="2" id="KW-1185">Reference proteome</keyword>